<dbReference type="InterPro" id="IPR024344">
    <property type="entry name" value="MDMPI_metal-binding"/>
</dbReference>
<reference evidence="2 3" key="1">
    <citation type="journal article" date="2013" name="ISME J.">
        <title>A metabolic model for members of the genus Tetrasphaera involved in enhanced biological phosphorus removal.</title>
        <authorList>
            <person name="Kristiansen R."/>
            <person name="Nguyen H.T.T."/>
            <person name="Saunders A.M."/>
            <person name="Nielsen J.L."/>
            <person name="Wimmer R."/>
            <person name="Le V.Q."/>
            <person name="McIlroy S.J."/>
            <person name="Petrovski S."/>
            <person name="Seviour R.J."/>
            <person name="Calteau A."/>
            <person name="Nielsen K.L."/>
            <person name="Nielsen P.H."/>
        </authorList>
    </citation>
    <scope>NUCLEOTIDE SEQUENCE [LARGE SCALE GENOMIC DNA]</scope>
    <source>
        <strain evidence="2 3">T1-X7</strain>
    </source>
</reference>
<keyword evidence="3" id="KW-1185">Reference proteome</keyword>
<dbReference type="GO" id="GO:0046872">
    <property type="term" value="F:metal ion binding"/>
    <property type="evidence" value="ECO:0007669"/>
    <property type="project" value="InterPro"/>
</dbReference>
<dbReference type="STRING" id="1194083.BN12_130049"/>
<dbReference type="Proteomes" id="UP000035721">
    <property type="component" value="Unassembled WGS sequence"/>
</dbReference>
<dbReference type="SUPFAM" id="SSF55718">
    <property type="entry name" value="SCP-like"/>
    <property type="match status" value="1"/>
</dbReference>
<gene>
    <name evidence="2" type="ORF">BN12_130049</name>
</gene>
<accession>A0A077LX51</accession>
<dbReference type="Gene3D" id="1.20.120.450">
    <property type="entry name" value="dinb family like domain"/>
    <property type="match status" value="1"/>
</dbReference>
<dbReference type="RefSeq" id="WP_048549968.1">
    <property type="nucleotide sequence ID" value="NZ_HF570958.1"/>
</dbReference>
<dbReference type="EMBL" id="CAJB01000035">
    <property type="protein sequence ID" value="CCH76510.1"/>
    <property type="molecule type" value="Genomic_DNA"/>
</dbReference>
<organism evidence="2 3">
    <name type="scientific">Nostocoides japonicum T1-X7</name>
    <dbReference type="NCBI Taxonomy" id="1194083"/>
    <lineage>
        <taxon>Bacteria</taxon>
        <taxon>Bacillati</taxon>
        <taxon>Actinomycetota</taxon>
        <taxon>Actinomycetes</taxon>
        <taxon>Micrococcales</taxon>
        <taxon>Intrasporangiaceae</taxon>
        <taxon>Nostocoides</taxon>
    </lineage>
</organism>
<proteinExistence type="predicted"/>
<dbReference type="AlphaFoldDB" id="A0A077LX51"/>
<dbReference type="SUPFAM" id="SSF109854">
    <property type="entry name" value="DinB/YfiT-like putative metalloenzymes"/>
    <property type="match status" value="1"/>
</dbReference>
<dbReference type="NCBIfam" id="TIGR03083">
    <property type="entry name" value="maleylpyruvate isomerase family mycothiol-dependent enzyme"/>
    <property type="match status" value="1"/>
</dbReference>
<evidence type="ECO:0000259" key="1">
    <source>
        <dbReference type="Pfam" id="PF11716"/>
    </source>
</evidence>
<sequence>MTDPDRLAEETERLLRTARALDDPSLPSRCPGWTRGHVLTHVARNADALATCIRSAVDGTGETMYLSDEARDADIDAGADRPLDVLVEDVHASAERFAAALTRLTAEHDRVPVERTPGGPSFPAGAVPEMRLREVVFHHVDLDAGFAFDDLDSDVLSELLADQVGRQRRRDDAPALRIRTDEGDTLDVGAGGPLVTGSRGGILLWLARQDASGVHSDDLPVLPTGV</sequence>
<protein>
    <recommendedName>
        <fullName evidence="1">Mycothiol-dependent maleylpyruvate isomerase metal-binding domain-containing protein</fullName>
    </recommendedName>
</protein>
<dbReference type="InterPro" id="IPR017517">
    <property type="entry name" value="Maleyloyr_isom"/>
</dbReference>
<evidence type="ECO:0000313" key="3">
    <source>
        <dbReference type="Proteomes" id="UP000035721"/>
    </source>
</evidence>
<comment type="caution">
    <text evidence="2">The sequence shown here is derived from an EMBL/GenBank/DDBJ whole genome shotgun (WGS) entry which is preliminary data.</text>
</comment>
<dbReference type="InterPro" id="IPR036527">
    <property type="entry name" value="SCP2_sterol-bd_dom_sf"/>
</dbReference>
<evidence type="ECO:0000313" key="2">
    <source>
        <dbReference type="EMBL" id="CCH76510.1"/>
    </source>
</evidence>
<dbReference type="OrthoDB" id="5118203at2"/>
<name>A0A077LX51_9MICO</name>
<dbReference type="Pfam" id="PF11716">
    <property type="entry name" value="MDMPI_N"/>
    <property type="match status" value="1"/>
</dbReference>
<feature type="domain" description="Mycothiol-dependent maleylpyruvate isomerase metal-binding" evidence="1">
    <location>
        <begin position="7"/>
        <end position="142"/>
    </location>
</feature>
<dbReference type="InterPro" id="IPR034660">
    <property type="entry name" value="DinB/YfiT-like"/>
</dbReference>